<dbReference type="InterPro" id="IPR036388">
    <property type="entry name" value="WH-like_DNA-bd_sf"/>
</dbReference>
<dbReference type="SUPFAM" id="SSF46785">
    <property type="entry name" value="Winged helix' DNA-binding domain"/>
    <property type="match status" value="1"/>
</dbReference>
<proteinExistence type="predicted"/>
<evidence type="ECO:0000256" key="2">
    <source>
        <dbReference type="ARBA" id="ARBA00023125"/>
    </source>
</evidence>
<keyword evidence="3" id="KW-0804">Transcription</keyword>
<dbReference type="InterPro" id="IPR011991">
    <property type="entry name" value="ArsR-like_HTH"/>
</dbReference>
<dbReference type="PRINTS" id="PR00778">
    <property type="entry name" value="HTHARSR"/>
</dbReference>
<dbReference type="Pfam" id="PF12840">
    <property type="entry name" value="HTH_20"/>
    <property type="match status" value="1"/>
</dbReference>
<feature type="domain" description="HTH arsR-type" evidence="4">
    <location>
        <begin position="58"/>
        <end position="142"/>
    </location>
</feature>
<evidence type="ECO:0000259" key="4">
    <source>
        <dbReference type="PROSITE" id="PS50987"/>
    </source>
</evidence>
<keyword evidence="1" id="KW-0805">Transcription regulation</keyword>
<reference evidence="5 6" key="1">
    <citation type="submission" date="2016-04" db="EMBL/GenBank/DDBJ databases">
        <title>Complete genome sequence and analysis of deep-sea sediment isolate, Amycolatopsis sp. WP1.</title>
        <authorList>
            <person name="Wang H."/>
            <person name="Chen S."/>
            <person name="Wu Q."/>
        </authorList>
    </citation>
    <scope>NUCLEOTIDE SEQUENCE [LARGE SCALE GENOMIC DNA]</scope>
    <source>
        <strain evidence="5 6">WP1</strain>
    </source>
</reference>
<dbReference type="RefSeq" id="WP_236808847.1">
    <property type="nucleotide sequence ID" value="NZ_CP015163.1"/>
</dbReference>
<dbReference type="Proteomes" id="UP000250434">
    <property type="component" value="Chromosome"/>
</dbReference>
<dbReference type="SMART" id="SM00418">
    <property type="entry name" value="HTH_ARSR"/>
    <property type="match status" value="1"/>
</dbReference>
<organism evidence="5 6">
    <name type="scientific">Amycolatopsis albispora</name>
    <dbReference type="NCBI Taxonomy" id="1804986"/>
    <lineage>
        <taxon>Bacteria</taxon>
        <taxon>Bacillati</taxon>
        <taxon>Actinomycetota</taxon>
        <taxon>Actinomycetes</taxon>
        <taxon>Pseudonocardiales</taxon>
        <taxon>Pseudonocardiaceae</taxon>
        <taxon>Amycolatopsis</taxon>
    </lineage>
</organism>
<protein>
    <recommendedName>
        <fullName evidence="4">HTH arsR-type domain-containing protein</fullName>
    </recommendedName>
</protein>
<dbReference type="AlphaFoldDB" id="A0A344L3E9"/>
<dbReference type="CDD" id="cd00090">
    <property type="entry name" value="HTH_ARSR"/>
    <property type="match status" value="1"/>
</dbReference>
<dbReference type="NCBIfam" id="NF033788">
    <property type="entry name" value="HTH_metalloreg"/>
    <property type="match status" value="1"/>
</dbReference>
<accession>A0A344L3E9</accession>
<dbReference type="PANTHER" id="PTHR43132">
    <property type="entry name" value="ARSENICAL RESISTANCE OPERON REPRESSOR ARSR-RELATED"/>
    <property type="match status" value="1"/>
</dbReference>
<evidence type="ECO:0000256" key="3">
    <source>
        <dbReference type="ARBA" id="ARBA00023163"/>
    </source>
</evidence>
<keyword evidence="6" id="KW-1185">Reference proteome</keyword>
<dbReference type="GO" id="GO:0003677">
    <property type="term" value="F:DNA binding"/>
    <property type="evidence" value="ECO:0007669"/>
    <property type="project" value="UniProtKB-KW"/>
</dbReference>
<evidence type="ECO:0000313" key="5">
    <source>
        <dbReference type="EMBL" id="AXB42573.1"/>
    </source>
</evidence>
<dbReference type="InterPro" id="IPR036390">
    <property type="entry name" value="WH_DNA-bd_sf"/>
</dbReference>
<dbReference type="PANTHER" id="PTHR43132:SF6">
    <property type="entry name" value="HTH-TYPE TRANSCRIPTIONAL REPRESSOR CZRA"/>
    <property type="match status" value="1"/>
</dbReference>
<dbReference type="KEGG" id="aab:A4R43_08550"/>
<sequence>MHRGLRFSGGRLIVTGTGQVRLAPGGLVLMPLALGPSNVLVKRNTATRTTIRYPARGLGVLGMAETPPGPGAVRLLGRARAGLLAALHTPATTTDLAAALGVTPSAVSHHLRVLLENGLVERERTGRTVHYALTPLGRSFLT</sequence>
<dbReference type="InterPro" id="IPR051011">
    <property type="entry name" value="Metal_resp_trans_reg"/>
</dbReference>
<dbReference type="PROSITE" id="PS50987">
    <property type="entry name" value="HTH_ARSR_2"/>
    <property type="match status" value="1"/>
</dbReference>
<evidence type="ECO:0000313" key="6">
    <source>
        <dbReference type="Proteomes" id="UP000250434"/>
    </source>
</evidence>
<name>A0A344L3E9_9PSEU</name>
<dbReference type="Gene3D" id="1.10.10.10">
    <property type="entry name" value="Winged helix-like DNA-binding domain superfamily/Winged helix DNA-binding domain"/>
    <property type="match status" value="1"/>
</dbReference>
<gene>
    <name evidence="5" type="ORF">A4R43_08550</name>
</gene>
<evidence type="ECO:0000256" key="1">
    <source>
        <dbReference type="ARBA" id="ARBA00023015"/>
    </source>
</evidence>
<dbReference type="GO" id="GO:0003700">
    <property type="term" value="F:DNA-binding transcription factor activity"/>
    <property type="evidence" value="ECO:0007669"/>
    <property type="project" value="InterPro"/>
</dbReference>
<dbReference type="InterPro" id="IPR001845">
    <property type="entry name" value="HTH_ArsR_DNA-bd_dom"/>
</dbReference>
<keyword evidence="2" id="KW-0238">DNA-binding</keyword>
<dbReference type="EMBL" id="CP015163">
    <property type="protein sequence ID" value="AXB42573.1"/>
    <property type="molecule type" value="Genomic_DNA"/>
</dbReference>